<protein>
    <recommendedName>
        <fullName evidence="3">F-box domain-containing protein</fullName>
    </recommendedName>
</protein>
<name>A0A835XI20_9CHLO</name>
<evidence type="ECO:0000313" key="5">
    <source>
        <dbReference type="Proteomes" id="UP000612055"/>
    </source>
</evidence>
<dbReference type="EMBL" id="JAEHOE010000136">
    <property type="protein sequence ID" value="KAG2485072.1"/>
    <property type="molecule type" value="Genomic_DNA"/>
</dbReference>
<reference evidence="4" key="1">
    <citation type="journal article" date="2020" name="bioRxiv">
        <title>Comparative genomics of Chlamydomonas.</title>
        <authorList>
            <person name="Craig R.J."/>
            <person name="Hasan A.R."/>
            <person name="Ness R.W."/>
            <person name="Keightley P.D."/>
        </authorList>
    </citation>
    <scope>NUCLEOTIDE SEQUENCE</scope>
    <source>
        <strain evidence="4">CCAP 11/70</strain>
    </source>
</reference>
<dbReference type="Gene3D" id="3.80.10.10">
    <property type="entry name" value="Ribonuclease Inhibitor"/>
    <property type="match status" value="1"/>
</dbReference>
<evidence type="ECO:0000259" key="3">
    <source>
        <dbReference type="PROSITE" id="PS50181"/>
    </source>
</evidence>
<feature type="domain" description="F-box" evidence="3">
    <location>
        <begin position="1"/>
        <end position="49"/>
    </location>
</feature>
<keyword evidence="5" id="KW-1185">Reference proteome</keyword>
<feature type="compositionally biased region" description="Acidic residues" evidence="2">
    <location>
        <begin position="556"/>
        <end position="566"/>
    </location>
</feature>
<dbReference type="AlphaFoldDB" id="A0A835XI20"/>
<evidence type="ECO:0000256" key="2">
    <source>
        <dbReference type="SAM" id="MobiDB-lite"/>
    </source>
</evidence>
<dbReference type="OrthoDB" id="560861at2759"/>
<dbReference type="InterPro" id="IPR032675">
    <property type="entry name" value="LRR_dom_sf"/>
</dbReference>
<comment type="subcellular location">
    <subcellularLocation>
        <location evidence="1">Cytoplasm</location>
        <location evidence="1">Cytoskeleton</location>
        <location evidence="1">Cilium axoneme</location>
    </subcellularLocation>
</comment>
<evidence type="ECO:0000256" key="1">
    <source>
        <dbReference type="ARBA" id="ARBA00004430"/>
    </source>
</evidence>
<dbReference type="GO" id="GO:0005930">
    <property type="term" value="C:axoneme"/>
    <property type="evidence" value="ECO:0007669"/>
    <property type="project" value="UniProtKB-SubCell"/>
</dbReference>
<dbReference type="PROSITE" id="PS50181">
    <property type="entry name" value="FBOX"/>
    <property type="match status" value="1"/>
</dbReference>
<dbReference type="InterPro" id="IPR001810">
    <property type="entry name" value="F-box_dom"/>
</dbReference>
<proteinExistence type="predicted"/>
<feature type="region of interest" description="Disordered" evidence="2">
    <location>
        <begin position="544"/>
        <end position="566"/>
    </location>
</feature>
<accession>A0A835XI20</accession>
<comment type="caution">
    <text evidence="4">The sequence shown here is derived from an EMBL/GenBank/DDBJ whole genome shotgun (WGS) entry which is preliminary data.</text>
</comment>
<organism evidence="4 5">
    <name type="scientific">Edaphochlamys debaryana</name>
    <dbReference type="NCBI Taxonomy" id="47281"/>
    <lineage>
        <taxon>Eukaryota</taxon>
        <taxon>Viridiplantae</taxon>
        <taxon>Chlorophyta</taxon>
        <taxon>core chlorophytes</taxon>
        <taxon>Chlorophyceae</taxon>
        <taxon>CS clade</taxon>
        <taxon>Chlamydomonadales</taxon>
        <taxon>Chlamydomonadales incertae sedis</taxon>
        <taxon>Edaphochlamys</taxon>
    </lineage>
</organism>
<feature type="region of interest" description="Disordered" evidence="2">
    <location>
        <begin position="423"/>
        <end position="511"/>
    </location>
</feature>
<feature type="compositionally biased region" description="Basic and acidic residues" evidence="2">
    <location>
        <begin position="499"/>
        <end position="509"/>
    </location>
</feature>
<evidence type="ECO:0000313" key="4">
    <source>
        <dbReference type="EMBL" id="KAG2485072.1"/>
    </source>
</evidence>
<sequence length="566" mass="60608">MAPLPELPHEVWRRILSEVSLRSLHGARLAFKQLRSIVDTNITRLSIRLQPGSADFWRSGGLRIWPKCSSVSLVWDARVVTREQRVQLLRLPFAGAPEATRQRVTELAIEEDPIDENGVFDIPAAPLAALLSLLRSLVTVRLPSGMISARPDDADPSRSFGDRSLSLDPNGTLLAALRCLHHLRDLTLPNLGLAEGLGALGGAGLTRLVVLDGLDDRGDGLTEDGVLRICFLQGLRHLELHPDKCYKVTAQHVQLFLFMLPRLEQLTIRNFTVNAGAGNDAVPSCLTGTTLALRFHTHSLISIDLAATTSARRSHVPLRDLDALVRALAHGLLPRARPCPKDAGGELRLACSVGLGPAGPREHRGWLLASLLEEYTAARVQVPSLRCRGATAAEVEQAVRLLGKPEKLILYVGPHETARVRLRGPHDAPALDTGDDGGGVESWGVGSWDVGSWGVDGGASGADDDSEVEDEVESEGESASDGAEDGAGQPVPGGGGGGGEERQRDRELLEAEGTSAALAAIWADPGGGSELRRLRRMLALALPGGQEEFNWGQEEPSSDVDDSDLE</sequence>
<dbReference type="Pfam" id="PF00646">
    <property type="entry name" value="F-box"/>
    <property type="match status" value="1"/>
</dbReference>
<gene>
    <name evidence="4" type="ORF">HYH03_016169</name>
</gene>
<feature type="compositionally biased region" description="Acidic residues" evidence="2">
    <location>
        <begin position="462"/>
        <end position="484"/>
    </location>
</feature>
<feature type="compositionally biased region" description="Low complexity" evidence="2">
    <location>
        <begin position="442"/>
        <end position="453"/>
    </location>
</feature>
<dbReference type="Proteomes" id="UP000612055">
    <property type="component" value="Unassembled WGS sequence"/>
</dbReference>